<evidence type="ECO:0000313" key="3">
    <source>
        <dbReference type="Proteomes" id="UP000035199"/>
    </source>
</evidence>
<dbReference type="OrthoDB" id="3206826at2"/>
<dbReference type="PANTHER" id="PTHR43591:SF24">
    <property type="entry name" value="2-METHOXY-6-POLYPRENYL-1,4-BENZOQUINOL METHYLASE, MITOCHONDRIAL"/>
    <property type="match status" value="1"/>
</dbReference>
<dbReference type="AlphaFoldDB" id="A0A0G3H5H0"/>
<dbReference type="Proteomes" id="UP000035199">
    <property type="component" value="Chromosome"/>
</dbReference>
<protein>
    <submittedName>
        <fullName evidence="2">Methyltransferase family protein</fullName>
        <ecNumber evidence="2">2.1.1.-</ecNumber>
    </submittedName>
</protein>
<proteinExistence type="predicted"/>
<keyword evidence="2" id="KW-0489">Methyltransferase</keyword>
<dbReference type="PANTHER" id="PTHR43591">
    <property type="entry name" value="METHYLTRANSFERASE"/>
    <property type="match status" value="1"/>
</dbReference>
<keyword evidence="3" id="KW-1185">Reference proteome</keyword>
<dbReference type="STRING" id="571915.CMUST_14025"/>
<organism evidence="2 3">
    <name type="scientific">Corynebacterium mustelae</name>
    <dbReference type="NCBI Taxonomy" id="571915"/>
    <lineage>
        <taxon>Bacteria</taxon>
        <taxon>Bacillati</taxon>
        <taxon>Actinomycetota</taxon>
        <taxon>Actinomycetes</taxon>
        <taxon>Mycobacteriales</taxon>
        <taxon>Corynebacteriaceae</taxon>
        <taxon>Corynebacterium</taxon>
    </lineage>
</organism>
<dbReference type="Gene3D" id="3.40.50.150">
    <property type="entry name" value="Vaccinia Virus protein VP39"/>
    <property type="match status" value="1"/>
</dbReference>
<evidence type="ECO:0000313" key="2">
    <source>
        <dbReference type="EMBL" id="AKK07098.1"/>
    </source>
</evidence>
<dbReference type="SUPFAM" id="SSF53335">
    <property type="entry name" value="S-adenosyl-L-methionine-dependent methyltransferases"/>
    <property type="match status" value="1"/>
</dbReference>
<dbReference type="KEGG" id="cmv:CMUST_14025"/>
<name>A0A0G3H5H0_9CORY</name>
<sequence length="256" mass="28730">MSISHLPRTARRATLRRSFGLLNQFRFEQTQPDLFYSHLARDTRELIEALHKDINHAPLHGLRILDVGGGPGYSATEFENAGATYISLEPDVGEMAAAGITIANAVRGDGMDLPFRTDSFNVVYSSNVAEHVPHPWDMGDEMLRVCAPGGLVILSYTIWLGPFGGHETGLWSHYVGGNYARDRYTRIHGHPPKNSFGTSLFSLSCRAGLNWANTRDAEVKALIPRYHPRWAWWLVRIPLVREFLVSNLIIVLRKPT</sequence>
<dbReference type="GO" id="GO:0032259">
    <property type="term" value="P:methylation"/>
    <property type="evidence" value="ECO:0007669"/>
    <property type="project" value="UniProtKB-KW"/>
</dbReference>
<dbReference type="GO" id="GO:0008757">
    <property type="term" value="F:S-adenosylmethionine-dependent methyltransferase activity"/>
    <property type="evidence" value="ECO:0007669"/>
    <property type="project" value="InterPro"/>
</dbReference>
<dbReference type="InterPro" id="IPR013216">
    <property type="entry name" value="Methyltransf_11"/>
</dbReference>
<feature type="domain" description="Methyltransferase type 11" evidence="1">
    <location>
        <begin position="65"/>
        <end position="154"/>
    </location>
</feature>
<dbReference type="EMBL" id="CP011542">
    <property type="protein sequence ID" value="AKK07098.1"/>
    <property type="molecule type" value="Genomic_DNA"/>
</dbReference>
<dbReference type="CDD" id="cd02440">
    <property type="entry name" value="AdoMet_MTases"/>
    <property type="match status" value="1"/>
</dbReference>
<evidence type="ECO:0000259" key="1">
    <source>
        <dbReference type="Pfam" id="PF08241"/>
    </source>
</evidence>
<dbReference type="Pfam" id="PF08241">
    <property type="entry name" value="Methyltransf_11"/>
    <property type="match status" value="1"/>
</dbReference>
<gene>
    <name evidence="2" type="ORF">CMUST_14025</name>
</gene>
<dbReference type="EC" id="2.1.1.-" evidence="2"/>
<keyword evidence="2" id="KW-0808">Transferase</keyword>
<dbReference type="RefSeq" id="WP_047262994.1">
    <property type="nucleotide sequence ID" value="NZ_CP011542.1"/>
</dbReference>
<reference evidence="2 3" key="1">
    <citation type="journal article" date="2015" name="Genome Announc.">
        <title>Complete Genome Sequence of the Type Strain Corynebacterium mustelae DSM 45274, Isolated from Various Tissues of a Male Ferret with Lethal Sepsis.</title>
        <authorList>
            <person name="Ruckert C."/>
            <person name="Eimer J."/>
            <person name="Winkler A."/>
            <person name="Tauch A."/>
        </authorList>
    </citation>
    <scope>NUCLEOTIDE SEQUENCE [LARGE SCALE GENOMIC DNA]</scope>
    <source>
        <strain evidence="2 3">DSM 45274</strain>
    </source>
</reference>
<dbReference type="PATRIC" id="fig|571915.4.peg.3010"/>
<dbReference type="InterPro" id="IPR029063">
    <property type="entry name" value="SAM-dependent_MTases_sf"/>
</dbReference>
<reference evidence="3" key="2">
    <citation type="submission" date="2015-05" db="EMBL/GenBank/DDBJ databases">
        <title>Complete genome sequence of Corynebacterium mustelae DSM 45274, isolated from various tissues of a male ferret with lethal sepsis.</title>
        <authorList>
            <person name="Ruckert C."/>
            <person name="Albersmeier A."/>
            <person name="Winkler A."/>
            <person name="Tauch A."/>
        </authorList>
    </citation>
    <scope>NUCLEOTIDE SEQUENCE [LARGE SCALE GENOMIC DNA]</scope>
    <source>
        <strain evidence="3">DSM 45274</strain>
    </source>
</reference>
<accession>A0A0G3H5H0</accession>